<comment type="caution">
    <text evidence="1">The sequence shown here is derived from an EMBL/GenBank/DDBJ whole genome shotgun (WGS) entry which is preliminary data.</text>
</comment>
<protein>
    <submittedName>
        <fullName evidence="1">AAA family ATPase</fullName>
    </submittedName>
</protein>
<name>A0AAP3GDS3_BRELA</name>
<dbReference type="Pfam" id="PF13481">
    <property type="entry name" value="AAA_25"/>
    <property type="match status" value="1"/>
</dbReference>
<dbReference type="Gene3D" id="3.40.50.300">
    <property type="entry name" value="P-loop containing nucleotide triphosphate hydrolases"/>
    <property type="match status" value="1"/>
</dbReference>
<accession>A0AAP3GDS3</accession>
<gene>
    <name evidence="1" type="ORF">O0554_17175</name>
</gene>
<evidence type="ECO:0000313" key="1">
    <source>
        <dbReference type="EMBL" id="MCZ0808619.1"/>
    </source>
</evidence>
<dbReference type="SUPFAM" id="SSF52540">
    <property type="entry name" value="P-loop containing nucleoside triphosphate hydrolases"/>
    <property type="match status" value="1"/>
</dbReference>
<dbReference type="InterPro" id="IPR027417">
    <property type="entry name" value="P-loop_NTPase"/>
</dbReference>
<evidence type="ECO:0000313" key="2">
    <source>
        <dbReference type="Proteomes" id="UP001077662"/>
    </source>
</evidence>
<dbReference type="AlphaFoldDB" id="A0AAP3GDS3"/>
<dbReference type="RefSeq" id="WP_258434129.1">
    <property type="nucleotide sequence ID" value="NZ_JANSGW010000023.1"/>
</dbReference>
<sequence>MAYGESFLSKVIDANDTGAFLRYDIRAEHFLTEAERKTYRFIKDYADSNGGQAPDYRTVVAECAGFTYMPEVGDSFEYMAKKIKNDAGKVRLHSFLTGRDVSDKFSELPTEEFAAWLVERVEEVQVSVQTKKSIGRSLGELSIEMRDEYNKRKEGKSFRLWKTPFNALNEAIGGLFTGDIYGVMAESGRGKSYLIIVLIDELLRQGATVLVKSFELKAFLWVSRLLSVATARDEAFVDERTNQSVGLPNKEILAGKLEGDVESYFFDILTRLNEYYPGKLVLQAKGDRDLTRSLTELERELKLRPDIDVVVVDPFYGISDVYGSNANKTTGGAAEQAARKFERIVGENDVVGIYAVQATVEKKTREEGDREIKLPTRDQVKTTKALLDIATNLFSFDSADGNAQLGIEKGRNGAEDLTVDLIALMDFGVLRELPSGEAAADQFKLPF</sequence>
<reference evidence="1" key="1">
    <citation type="submission" date="2022-09" db="EMBL/GenBank/DDBJ databases">
        <title>Genome analysis and characterization of larvicidal activity of Brevibacillus strains.</title>
        <authorList>
            <person name="Patrusheva E.V."/>
            <person name="Izotova A.O."/>
            <person name="Toshchakov S.V."/>
            <person name="Sineoky S.P."/>
        </authorList>
    </citation>
    <scope>NUCLEOTIDE SEQUENCE</scope>
    <source>
        <strain evidence="1">VKPM_B-13247</strain>
    </source>
</reference>
<dbReference type="Proteomes" id="UP001077662">
    <property type="component" value="Unassembled WGS sequence"/>
</dbReference>
<proteinExistence type="predicted"/>
<dbReference type="EMBL" id="JAPTNE010000023">
    <property type="protein sequence ID" value="MCZ0808619.1"/>
    <property type="molecule type" value="Genomic_DNA"/>
</dbReference>
<organism evidence="1 2">
    <name type="scientific">Brevibacillus laterosporus</name>
    <name type="common">Bacillus laterosporus</name>
    <dbReference type="NCBI Taxonomy" id="1465"/>
    <lineage>
        <taxon>Bacteria</taxon>
        <taxon>Bacillati</taxon>
        <taxon>Bacillota</taxon>
        <taxon>Bacilli</taxon>
        <taxon>Bacillales</taxon>
        <taxon>Paenibacillaceae</taxon>
        <taxon>Brevibacillus</taxon>
    </lineage>
</organism>